<gene>
    <name evidence="2" type="ORF">CIMG_00326</name>
</gene>
<evidence type="ECO:0000256" key="1">
    <source>
        <dbReference type="SAM" id="MobiDB-lite"/>
    </source>
</evidence>
<keyword evidence="3" id="KW-1185">Reference proteome</keyword>
<dbReference type="RefSeq" id="XP_001246555.2">
    <property type="nucleotide sequence ID" value="XM_001246554.2"/>
</dbReference>
<reference evidence="3" key="1">
    <citation type="journal article" date="2009" name="Genome Res.">
        <title>Comparative genomic analyses of the human fungal pathogens Coccidioides and their relatives.</title>
        <authorList>
            <person name="Sharpton T.J."/>
            <person name="Stajich J.E."/>
            <person name="Rounsley S.D."/>
            <person name="Gardner M.J."/>
            <person name="Wortman J.R."/>
            <person name="Jordar V.S."/>
            <person name="Maiti R."/>
            <person name="Kodira C.D."/>
            <person name="Neafsey D.E."/>
            <person name="Zeng Q."/>
            <person name="Hung C.-Y."/>
            <person name="McMahan C."/>
            <person name="Muszewska A."/>
            <person name="Grynberg M."/>
            <person name="Mandel M.A."/>
            <person name="Kellner E.M."/>
            <person name="Barker B.M."/>
            <person name="Galgiani J.N."/>
            <person name="Orbach M.J."/>
            <person name="Kirkland T.N."/>
            <person name="Cole G.T."/>
            <person name="Henn M.R."/>
            <person name="Birren B.W."/>
            <person name="Taylor J.W."/>
        </authorList>
    </citation>
    <scope>NUCLEOTIDE SEQUENCE [LARGE SCALE GENOMIC DNA]</scope>
    <source>
        <strain evidence="3">RS</strain>
    </source>
</reference>
<proteinExistence type="predicted"/>
<dbReference type="KEGG" id="cim:CIMG_00326"/>
<dbReference type="EMBL" id="GG704911">
    <property type="protein sequence ID" value="EAS34972.3"/>
    <property type="molecule type" value="Genomic_DNA"/>
</dbReference>
<dbReference type="AlphaFoldDB" id="J3KGR8"/>
<reference evidence="3" key="2">
    <citation type="journal article" date="2010" name="Genome Res.">
        <title>Population genomic sequencing of Coccidioides fungi reveals recent hybridization and transposon control.</title>
        <authorList>
            <person name="Neafsey D.E."/>
            <person name="Barker B.M."/>
            <person name="Sharpton T.J."/>
            <person name="Stajich J.E."/>
            <person name="Park D.J."/>
            <person name="Whiston E."/>
            <person name="Hung C.-Y."/>
            <person name="McMahan C."/>
            <person name="White J."/>
            <person name="Sykes S."/>
            <person name="Heiman D."/>
            <person name="Young S."/>
            <person name="Zeng Q."/>
            <person name="Abouelleil A."/>
            <person name="Aftuck L."/>
            <person name="Bessette D."/>
            <person name="Brown A."/>
            <person name="FitzGerald M."/>
            <person name="Lui A."/>
            <person name="Macdonald J.P."/>
            <person name="Priest M."/>
            <person name="Orbach M.J."/>
            <person name="Galgiani J.N."/>
            <person name="Kirkland T.N."/>
            <person name="Cole G.T."/>
            <person name="Birren B.W."/>
            <person name="Henn M.R."/>
            <person name="Taylor J.W."/>
            <person name="Rounsley S.D."/>
        </authorList>
    </citation>
    <scope>GENOME REANNOTATION</scope>
    <source>
        <strain evidence="3">RS</strain>
    </source>
</reference>
<feature type="region of interest" description="Disordered" evidence="1">
    <location>
        <begin position="101"/>
        <end position="124"/>
    </location>
</feature>
<dbReference type="VEuPathDB" id="FungiDB:CIMG_00326"/>
<dbReference type="GeneID" id="4565551"/>
<evidence type="ECO:0000313" key="2">
    <source>
        <dbReference type="EMBL" id="EAS34972.3"/>
    </source>
</evidence>
<name>J3KGR8_COCIM</name>
<dbReference type="Proteomes" id="UP000001261">
    <property type="component" value="Unassembled WGS sequence"/>
</dbReference>
<dbReference type="OrthoDB" id="10512766at2759"/>
<organism evidence="2 3">
    <name type="scientific">Coccidioides immitis (strain RS)</name>
    <name type="common">Valley fever fungus</name>
    <dbReference type="NCBI Taxonomy" id="246410"/>
    <lineage>
        <taxon>Eukaryota</taxon>
        <taxon>Fungi</taxon>
        <taxon>Dikarya</taxon>
        <taxon>Ascomycota</taxon>
        <taxon>Pezizomycotina</taxon>
        <taxon>Eurotiomycetes</taxon>
        <taxon>Eurotiomycetidae</taxon>
        <taxon>Onygenales</taxon>
        <taxon>Onygenaceae</taxon>
        <taxon>Coccidioides</taxon>
    </lineage>
</organism>
<feature type="region of interest" description="Disordered" evidence="1">
    <location>
        <begin position="175"/>
        <end position="209"/>
    </location>
</feature>
<sequence>MNIPCVLCTMHTFPRNLDHVCFRQWGGCNHCNAKKKPCEPVPEAFVPRVKELLDLSAEREKNGQGMLRRIIDAEIQRKAKEFQNKYGAYVKDLKKKNAEEKDKCNPYNTRSKAAAGPAVEGVKTGPSSNIANDALMERFCTALEDTRRTLEGIEKGLNKIVSILEKAKVDVSIVHDRKRERSPSKQPEVPATREMKGSILGKRPYWDTL</sequence>
<evidence type="ECO:0000313" key="3">
    <source>
        <dbReference type="Proteomes" id="UP000001261"/>
    </source>
</evidence>
<protein>
    <submittedName>
        <fullName evidence="2">Uncharacterized protein</fullName>
    </submittedName>
</protein>
<dbReference type="OMA" id="MERFCTA"/>
<accession>J3KGR8</accession>
<dbReference type="InParanoid" id="J3KGR8"/>